<gene>
    <name evidence="3" type="ORF">P343_06335</name>
</gene>
<dbReference type="PANTHER" id="PTHR22916:SF3">
    <property type="entry name" value="UDP-GLCNAC:BETAGAL BETA-1,3-N-ACETYLGLUCOSAMINYLTRANSFERASE-LIKE PROTEIN 1"/>
    <property type="match status" value="1"/>
</dbReference>
<feature type="domain" description="Glycosyltransferase 2-like" evidence="2">
    <location>
        <begin position="7"/>
        <end position="182"/>
    </location>
</feature>
<accession>V6J7M4</accession>
<dbReference type="PATRIC" id="fig|1395513.3.peg.1294"/>
<sequence length="306" mass="36137">MDHPLVSVIILTYNNFNYLEQSINSVLSQNYPNIEIIISDDCSKDFNKSSFEKYLKDNMRKNIVDYKVIQNNKNLGIVKNFNNSIKISRGDYIVPLDCDDCFYDENVISLLVKEFLKTGANIITGYMNEYDQSLMKFLRRSPEKNKLKLFNNMDKLFEELCRRNFIAGACTSYSRTLFEKYGYLDESYTFLNDYPQFLKLVRLGERIYFIDATIIKYRLGGISTGKAINPAFEEDANLVLKKEILPYPEKIGKRLYREKVYDYRRRTEKKSQLFLLSIQYIDAVVIKIIARVKAYIKNLFIHKYQF</sequence>
<dbReference type="EMBL" id="AWTC01000004">
    <property type="protein sequence ID" value="EST12784.1"/>
    <property type="molecule type" value="Genomic_DNA"/>
</dbReference>
<dbReference type="RefSeq" id="WP_023509558.1">
    <property type="nucleotide sequence ID" value="NZ_AWTC01000004.1"/>
</dbReference>
<organism evidence="3 4">
    <name type="scientific">Sporolactobacillus laevolacticus DSM 442</name>
    <dbReference type="NCBI Taxonomy" id="1395513"/>
    <lineage>
        <taxon>Bacteria</taxon>
        <taxon>Bacillati</taxon>
        <taxon>Bacillota</taxon>
        <taxon>Bacilli</taxon>
        <taxon>Bacillales</taxon>
        <taxon>Sporolactobacillaceae</taxon>
        <taxon>Sporolactobacillus</taxon>
    </lineage>
</organism>
<dbReference type="eggNOG" id="COG1216">
    <property type="taxonomic scope" value="Bacteria"/>
</dbReference>
<evidence type="ECO:0000313" key="4">
    <source>
        <dbReference type="Proteomes" id="UP000018296"/>
    </source>
</evidence>
<evidence type="ECO:0000313" key="3">
    <source>
        <dbReference type="EMBL" id="EST12784.1"/>
    </source>
</evidence>
<dbReference type="GO" id="GO:0016758">
    <property type="term" value="F:hexosyltransferase activity"/>
    <property type="evidence" value="ECO:0007669"/>
    <property type="project" value="UniProtKB-ARBA"/>
</dbReference>
<dbReference type="PANTHER" id="PTHR22916">
    <property type="entry name" value="GLYCOSYLTRANSFERASE"/>
    <property type="match status" value="1"/>
</dbReference>
<evidence type="ECO:0000259" key="2">
    <source>
        <dbReference type="Pfam" id="PF00535"/>
    </source>
</evidence>
<dbReference type="STRING" id="1395513.P343_06335"/>
<dbReference type="InterPro" id="IPR001173">
    <property type="entry name" value="Glyco_trans_2-like"/>
</dbReference>
<dbReference type="Proteomes" id="UP000018296">
    <property type="component" value="Unassembled WGS sequence"/>
</dbReference>
<dbReference type="Pfam" id="PF00535">
    <property type="entry name" value="Glycos_transf_2"/>
    <property type="match status" value="1"/>
</dbReference>
<comment type="caution">
    <text evidence="3">The sequence shown here is derived from an EMBL/GenBank/DDBJ whole genome shotgun (WGS) entry which is preliminary data.</text>
</comment>
<proteinExistence type="inferred from homology"/>
<protein>
    <recommendedName>
        <fullName evidence="2">Glycosyltransferase 2-like domain-containing protein</fullName>
    </recommendedName>
</protein>
<keyword evidence="4" id="KW-1185">Reference proteome</keyword>
<dbReference type="SUPFAM" id="SSF53448">
    <property type="entry name" value="Nucleotide-diphospho-sugar transferases"/>
    <property type="match status" value="1"/>
</dbReference>
<evidence type="ECO:0000256" key="1">
    <source>
        <dbReference type="ARBA" id="ARBA00006739"/>
    </source>
</evidence>
<dbReference type="Gene3D" id="3.90.550.10">
    <property type="entry name" value="Spore Coat Polysaccharide Biosynthesis Protein SpsA, Chain A"/>
    <property type="match status" value="1"/>
</dbReference>
<dbReference type="OrthoDB" id="396512at2"/>
<name>V6J7M4_9BACL</name>
<reference evidence="3 4" key="1">
    <citation type="journal article" date="2013" name="Genome Announc.">
        <title>Genome Sequence of Sporolactobacillus laevolacticus DSM442, an Efficient Polymer-Grade D-Lactate Producer from Agricultural Waste Cottonseed as a Nitrogen Source.</title>
        <authorList>
            <person name="Wang H."/>
            <person name="Wang L."/>
            <person name="Ju J."/>
            <person name="Yu B."/>
            <person name="Ma Y."/>
        </authorList>
    </citation>
    <scope>NUCLEOTIDE SEQUENCE [LARGE SCALE GENOMIC DNA]</scope>
    <source>
        <strain evidence="3 4">DSM 442</strain>
    </source>
</reference>
<dbReference type="InterPro" id="IPR029044">
    <property type="entry name" value="Nucleotide-diphossugar_trans"/>
</dbReference>
<comment type="similarity">
    <text evidence="1">Belongs to the glycosyltransferase 2 family.</text>
</comment>
<dbReference type="AlphaFoldDB" id="V6J7M4"/>